<dbReference type="STRING" id="1231623.Tasa_015_055"/>
<dbReference type="Proteomes" id="UP000032679">
    <property type="component" value="Unassembled WGS sequence"/>
</dbReference>
<keyword evidence="3 6" id="KW-1133">Transmembrane helix</keyword>
<evidence type="ECO:0000256" key="2">
    <source>
        <dbReference type="ARBA" id="ARBA00022692"/>
    </source>
</evidence>
<feature type="transmembrane region" description="Helical" evidence="6">
    <location>
        <begin position="29"/>
        <end position="51"/>
    </location>
</feature>
<evidence type="ECO:0000256" key="5">
    <source>
        <dbReference type="ARBA" id="ARBA00049660"/>
    </source>
</evidence>
<dbReference type="EMBL" id="BALE01000015">
    <property type="protein sequence ID" value="GAN54066.1"/>
    <property type="molecule type" value="Genomic_DNA"/>
</dbReference>
<keyword evidence="8" id="KW-1185">Reference proteome</keyword>
<keyword evidence="2 6" id="KW-0812">Transmembrane</keyword>
<reference evidence="7 8" key="1">
    <citation type="submission" date="2012-10" db="EMBL/GenBank/DDBJ databases">
        <title>Genome sequencing of Tanticharoenia sakaeratensis NBRC 103193.</title>
        <authorList>
            <person name="Azuma Y."/>
            <person name="Hadano H."/>
            <person name="Hirakawa H."/>
            <person name="Matsushita K."/>
        </authorList>
    </citation>
    <scope>NUCLEOTIDE SEQUENCE [LARGE SCALE GENOMIC DNA]</scope>
    <source>
        <strain evidence="7 8">NBRC 103193</strain>
    </source>
</reference>
<gene>
    <name evidence="7" type="ORF">Tasa_015_055</name>
</gene>
<evidence type="ECO:0000256" key="4">
    <source>
        <dbReference type="ARBA" id="ARBA00023136"/>
    </source>
</evidence>
<name>A0A0D6MKR2_9PROT</name>
<accession>A0A0D6MKR2</accession>
<sequence length="274" mass="28531">MSDYVKPATIVSNMIDASALKAALPARDVLIRAMLAGAYLAFVTTMAFLVAAQTGQFIAGAVLFPAGFALIILLGMELLTGNFGMMPLGALAGRISAGAVFRNWGLVFVGNLIGSLIYAVLFWIAITDCGHAAGGPLADKLRALAVSKTTAYEAFGAAGMLTVFVKAILCNWMVALGSVVGLASTSTIGKIAGCWLPIMIFVSQGYEHSVVNMFAIPAGMMLGAHVSLADWWLWNEIPVTLGNLVGGFVFTGGALYATYRSAPISNQDPAARAA</sequence>
<feature type="transmembrane region" description="Helical" evidence="6">
    <location>
        <begin position="180"/>
        <end position="202"/>
    </location>
</feature>
<proteinExistence type="inferred from homology"/>
<dbReference type="InterPro" id="IPR023271">
    <property type="entry name" value="Aquaporin-like"/>
</dbReference>
<dbReference type="AlphaFoldDB" id="A0A0D6MKR2"/>
<evidence type="ECO:0000256" key="6">
    <source>
        <dbReference type="SAM" id="Phobius"/>
    </source>
</evidence>
<comment type="similarity">
    <text evidence="5">Belongs to the FNT transporter (TC 1.A.16) family.</text>
</comment>
<dbReference type="Gene3D" id="1.20.1080.10">
    <property type="entry name" value="Glycerol uptake facilitator protein"/>
    <property type="match status" value="1"/>
</dbReference>
<protein>
    <submittedName>
        <fullName evidence="7">Formate/nitrite transporter</fullName>
    </submittedName>
</protein>
<feature type="transmembrane region" description="Helical" evidence="6">
    <location>
        <begin position="240"/>
        <end position="259"/>
    </location>
</feature>
<dbReference type="PANTHER" id="PTHR30520">
    <property type="entry name" value="FORMATE TRANSPORTER-RELATED"/>
    <property type="match status" value="1"/>
</dbReference>
<keyword evidence="4 6" id="KW-0472">Membrane</keyword>
<dbReference type="Pfam" id="PF01226">
    <property type="entry name" value="Form_Nir_trans"/>
    <property type="match status" value="1"/>
</dbReference>
<dbReference type="PANTHER" id="PTHR30520:SF6">
    <property type="entry name" value="FORMATE_NITRATE FAMILY TRANSPORTER (EUROFUNG)"/>
    <property type="match status" value="1"/>
</dbReference>
<dbReference type="GO" id="GO:0015499">
    <property type="term" value="F:formate transmembrane transporter activity"/>
    <property type="evidence" value="ECO:0007669"/>
    <property type="project" value="TreeGrafter"/>
</dbReference>
<comment type="caution">
    <text evidence="7">The sequence shown here is derived from an EMBL/GenBank/DDBJ whole genome shotgun (WGS) entry which is preliminary data.</text>
</comment>
<dbReference type="InterPro" id="IPR000292">
    <property type="entry name" value="For/NO2_transpt"/>
</dbReference>
<evidence type="ECO:0000256" key="1">
    <source>
        <dbReference type="ARBA" id="ARBA00004141"/>
    </source>
</evidence>
<evidence type="ECO:0000313" key="8">
    <source>
        <dbReference type="Proteomes" id="UP000032679"/>
    </source>
</evidence>
<feature type="transmembrane region" description="Helical" evidence="6">
    <location>
        <begin position="214"/>
        <end position="234"/>
    </location>
</feature>
<comment type="subcellular location">
    <subcellularLocation>
        <location evidence="1">Membrane</location>
        <topology evidence="1">Multi-pass membrane protein</topology>
    </subcellularLocation>
</comment>
<dbReference type="GO" id="GO:0005886">
    <property type="term" value="C:plasma membrane"/>
    <property type="evidence" value="ECO:0007669"/>
    <property type="project" value="TreeGrafter"/>
</dbReference>
<feature type="transmembrane region" description="Helical" evidence="6">
    <location>
        <begin position="57"/>
        <end position="79"/>
    </location>
</feature>
<evidence type="ECO:0000256" key="3">
    <source>
        <dbReference type="ARBA" id="ARBA00022989"/>
    </source>
</evidence>
<feature type="transmembrane region" description="Helical" evidence="6">
    <location>
        <begin position="150"/>
        <end position="174"/>
    </location>
</feature>
<evidence type="ECO:0000313" key="7">
    <source>
        <dbReference type="EMBL" id="GAN54066.1"/>
    </source>
</evidence>
<organism evidence="7 8">
    <name type="scientific">Tanticharoenia sakaeratensis NBRC 103193</name>
    <dbReference type="NCBI Taxonomy" id="1231623"/>
    <lineage>
        <taxon>Bacteria</taxon>
        <taxon>Pseudomonadati</taxon>
        <taxon>Pseudomonadota</taxon>
        <taxon>Alphaproteobacteria</taxon>
        <taxon>Acetobacterales</taxon>
        <taxon>Acetobacteraceae</taxon>
        <taxon>Tanticharoenia</taxon>
    </lineage>
</organism>